<comment type="caution">
    <text evidence="1">The sequence shown here is derived from an EMBL/GenBank/DDBJ whole genome shotgun (WGS) entry which is preliminary data.</text>
</comment>
<evidence type="ECO:0000313" key="1">
    <source>
        <dbReference type="EMBL" id="KAB2933858.1"/>
    </source>
</evidence>
<gene>
    <name evidence="1" type="ORF">F9K24_05155</name>
</gene>
<evidence type="ECO:0000313" key="2">
    <source>
        <dbReference type="Proteomes" id="UP000460298"/>
    </source>
</evidence>
<dbReference type="EMBL" id="WBUI01000004">
    <property type="protein sequence ID" value="KAB2933858.1"/>
    <property type="molecule type" value="Genomic_DNA"/>
</dbReference>
<dbReference type="Proteomes" id="UP000460298">
    <property type="component" value="Unassembled WGS sequence"/>
</dbReference>
<name>A0A833H300_9LEPT</name>
<accession>A0A833H300</accession>
<proteinExistence type="predicted"/>
<sequence length="109" mass="12897">MDREEPARRYSSYLPEQQIRLLASFGHNLTIAARDTYDFQAPGVRDPERLRQINEVHHRVFAHIRALTSSNEWRYPDDVLISILLEHEDKHLAEQTLWAFEEAIKRTEA</sequence>
<protein>
    <submittedName>
        <fullName evidence="1">Uncharacterized protein</fullName>
    </submittedName>
</protein>
<dbReference type="AlphaFoldDB" id="A0A833H300"/>
<reference evidence="1 2" key="1">
    <citation type="submission" date="2019-10" db="EMBL/GenBank/DDBJ databases">
        <title>Extracellular Electron Transfer in a Candidatus Methanoperedens spp. Enrichment Culture.</title>
        <authorList>
            <person name="Berger S."/>
            <person name="Rangel Shaw D."/>
            <person name="Berben T."/>
            <person name="In 'T Zandt M."/>
            <person name="Frank J."/>
            <person name="Reimann J."/>
            <person name="Jetten M.S.M."/>
            <person name="Welte C.U."/>
        </authorList>
    </citation>
    <scope>NUCLEOTIDE SEQUENCE [LARGE SCALE GENOMIC DNA]</scope>
    <source>
        <strain evidence="1">SB12</strain>
    </source>
</reference>
<organism evidence="1 2">
    <name type="scientific">Leptonema illini</name>
    <dbReference type="NCBI Taxonomy" id="183"/>
    <lineage>
        <taxon>Bacteria</taxon>
        <taxon>Pseudomonadati</taxon>
        <taxon>Spirochaetota</taxon>
        <taxon>Spirochaetia</taxon>
        <taxon>Leptospirales</taxon>
        <taxon>Leptospiraceae</taxon>
        <taxon>Leptonema</taxon>
    </lineage>
</organism>